<keyword evidence="3" id="KW-1185">Reference proteome</keyword>
<sequence length="99" mass="10744">MRASACVITFTALLASCVNAATVNLEDRQLTDCEKRYGVYPDSVVETDKTSVRLWCQGQELSGNGMVGLCRISVLFLPVSGLRLYELLGCAFGSTLYAL</sequence>
<evidence type="ECO:0000313" key="3">
    <source>
        <dbReference type="Proteomes" id="UP000799779"/>
    </source>
</evidence>
<dbReference type="EMBL" id="ML977578">
    <property type="protein sequence ID" value="KAF2002208.1"/>
    <property type="molecule type" value="Genomic_DNA"/>
</dbReference>
<dbReference type="AlphaFoldDB" id="A0A6A5WMH5"/>
<evidence type="ECO:0000256" key="1">
    <source>
        <dbReference type="SAM" id="SignalP"/>
    </source>
</evidence>
<feature type="chain" id="PRO_5025412746" evidence="1">
    <location>
        <begin position="21"/>
        <end position="99"/>
    </location>
</feature>
<gene>
    <name evidence="2" type="ORF">P154DRAFT_574158</name>
</gene>
<name>A0A6A5WMH5_9PLEO</name>
<keyword evidence="1" id="KW-0732">Signal</keyword>
<dbReference type="PROSITE" id="PS51257">
    <property type="entry name" value="PROKAR_LIPOPROTEIN"/>
    <property type="match status" value="1"/>
</dbReference>
<feature type="signal peptide" evidence="1">
    <location>
        <begin position="1"/>
        <end position="20"/>
    </location>
</feature>
<evidence type="ECO:0000313" key="2">
    <source>
        <dbReference type="EMBL" id="KAF2002208.1"/>
    </source>
</evidence>
<reference evidence="2" key="1">
    <citation type="journal article" date="2020" name="Stud. Mycol.">
        <title>101 Dothideomycetes genomes: a test case for predicting lifestyles and emergence of pathogens.</title>
        <authorList>
            <person name="Haridas S."/>
            <person name="Albert R."/>
            <person name="Binder M."/>
            <person name="Bloem J."/>
            <person name="Labutti K."/>
            <person name="Salamov A."/>
            <person name="Andreopoulos B."/>
            <person name="Baker S."/>
            <person name="Barry K."/>
            <person name="Bills G."/>
            <person name="Bluhm B."/>
            <person name="Cannon C."/>
            <person name="Castanera R."/>
            <person name="Culley D."/>
            <person name="Daum C."/>
            <person name="Ezra D."/>
            <person name="Gonzalez J."/>
            <person name="Henrissat B."/>
            <person name="Kuo A."/>
            <person name="Liang C."/>
            <person name="Lipzen A."/>
            <person name="Lutzoni F."/>
            <person name="Magnuson J."/>
            <person name="Mondo S."/>
            <person name="Nolan M."/>
            <person name="Ohm R."/>
            <person name="Pangilinan J."/>
            <person name="Park H.-J."/>
            <person name="Ramirez L."/>
            <person name="Alfaro M."/>
            <person name="Sun H."/>
            <person name="Tritt A."/>
            <person name="Yoshinaga Y."/>
            <person name="Zwiers L.-H."/>
            <person name="Turgeon B."/>
            <person name="Goodwin S."/>
            <person name="Spatafora J."/>
            <person name="Crous P."/>
            <person name="Grigoriev I."/>
        </authorList>
    </citation>
    <scope>NUCLEOTIDE SEQUENCE</scope>
    <source>
        <strain evidence="2">CBS 123094</strain>
    </source>
</reference>
<protein>
    <submittedName>
        <fullName evidence="2">Uncharacterized protein</fullName>
    </submittedName>
</protein>
<organism evidence="2 3">
    <name type="scientific">Amniculicola lignicola CBS 123094</name>
    <dbReference type="NCBI Taxonomy" id="1392246"/>
    <lineage>
        <taxon>Eukaryota</taxon>
        <taxon>Fungi</taxon>
        <taxon>Dikarya</taxon>
        <taxon>Ascomycota</taxon>
        <taxon>Pezizomycotina</taxon>
        <taxon>Dothideomycetes</taxon>
        <taxon>Pleosporomycetidae</taxon>
        <taxon>Pleosporales</taxon>
        <taxon>Amniculicolaceae</taxon>
        <taxon>Amniculicola</taxon>
    </lineage>
</organism>
<dbReference type="Proteomes" id="UP000799779">
    <property type="component" value="Unassembled WGS sequence"/>
</dbReference>
<accession>A0A6A5WMH5</accession>
<proteinExistence type="predicted"/>